<evidence type="ECO:0000259" key="2">
    <source>
        <dbReference type="SMART" id="SM00644"/>
    </source>
</evidence>
<name>A0ABQ1P7Q0_9ENTE</name>
<sequence>MNIERQMRETPQVGNAPYRQIHSHSTGNPNSTAQNEADYMSRKDLNSGFYTHVVGNGQVIQTADVGRGAYDVGGAWNYETYAAVELIQSHATRAEFERDYRLYVELLRQLAKEAGIPLTLDTKDLAGIKTHMFCTYNQPNNGSDHIDPYPYLNHWGITVDQFERDLVTGFGNSNNTTGNTETPNKPTTEKDEDIMFKYIKVQKNGSQEVWLVFGNKRMHLGPKQLADANLLLTRTGHSTKEEQYSHDNYALKMIEKFTDVVKF</sequence>
<dbReference type="SUPFAM" id="SSF55846">
    <property type="entry name" value="N-acetylmuramoyl-L-alanine amidase-like"/>
    <property type="match status" value="1"/>
</dbReference>
<evidence type="ECO:0000313" key="3">
    <source>
        <dbReference type="EMBL" id="GGC92822.1"/>
    </source>
</evidence>
<feature type="domain" description="N-acetylmuramoyl-L-alanine amidase" evidence="2">
    <location>
        <begin position="7"/>
        <end position="149"/>
    </location>
</feature>
<dbReference type="InterPro" id="IPR002502">
    <property type="entry name" value="Amidase_domain"/>
</dbReference>
<feature type="region of interest" description="Disordered" evidence="1">
    <location>
        <begin position="1"/>
        <end position="35"/>
    </location>
</feature>
<feature type="compositionally biased region" description="Polar residues" evidence="1">
    <location>
        <begin position="23"/>
        <end position="35"/>
    </location>
</feature>
<organism evidence="3 4">
    <name type="scientific">Enterococcus wangshanyuanii</name>
    <dbReference type="NCBI Taxonomy" id="2005703"/>
    <lineage>
        <taxon>Bacteria</taxon>
        <taxon>Bacillati</taxon>
        <taxon>Bacillota</taxon>
        <taxon>Bacilli</taxon>
        <taxon>Lactobacillales</taxon>
        <taxon>Enterococcaceae</taxon>
        <taxon>Enterococcus</taxon>
    </lineage>
</organism>
<comment type="caution">
    <text evidence="3">The sequence shown here is derived from an EMBL/GenBank/DDBJ whole genome shotgun (WGS) entry which is preliminary data.</text>
</comment>
<dbReference type="CDD" id="cd06583">
    <property type="entry name" value="PGRP"/>
    <property type="match status" value="1"/>
</dbReference>
<dbReference type="RefSeq" id="WP_088269943.1">
    <property type="nucleotide sequence ID" value="NZ_BMKI01000005.1"/>
</dbReference>
<dbReference type="Gene3D" id="3.40.80.10">
    <property type="entry name" value="Peptidoglycan recognition protein-like"/>
    <property type="match status" value="1"/>
</dbReference>
<protein>
    <recommendedName>
        <fullName evidence="2">N-acetylmuramoyl-L-alanine amidase domain-containing protein</fullName>
    </recommendedName>
</protein>
<dbReference type="Proteomes" id="UP000630615">
    <property type="component" value="Unassembled WGS sequence"/>
</dbReference>
<dbReference type="Pfam" id="PF01510">
    <property type="entry name" value="Amidase_2"/>
    <property type="match status" value="1"/>
</dbReference>
<dbReference type="InterPro" id="IPR036505">
    <property type="entry name" value="Amidase/PGRP_sf"/>
</dbReference>
<proteinExistence type="predicted"/>
<keyword evidence="4" id="KW-1185">Reference proteome</keyword>
<gene>
    <name evidence="3" type="ORF">GCM10011573_23040</name>
</gene>
<reference evidence="4" key="1">
    <citation type="journal article" date="2019" name="Int. J. Syst. Evol. Microbiol.">
        <title>The Global Catalogue of Microorganisms (GCM) 10K type strain sequencing project: providing services to taxonomists for standard genome sequencing and annotation.</title>
        <authorList>
            <consortium name="The Broad Institute Genomics Platform"/>
            <consortium name="The Broad Institute Genome Sequencing Center for Infectious Disease"/>
            <person name="Wu L."/>
            <person name="Ma J."/>
        </authorList>
    </citation>
    <scope>NUCLEOTIDE SEQUENCE [LARGE SCALE GENOMIC DNA]</scope>
    <source>
        <strain evidence="4">CGMCC 1.15942</strain>
    </source>
</reference>
<evidence type="ECO:0000256" key="1">
    <source>
        <dbReference type="SAM" id="MobiDB-lite"/>
    </source>
</evidence>
<dbReference type="EMBL" id="BMKI01000005">
    <property type="protein sequence ID" value="GGC92822.1"/>
    <property type="molecule type" value="Genomic_DNA"/>
</dbReference>
<evidence type="ECO:0000313" key="4">
    <source>
        <dbReference type="Proteomes" id="UP000630615"/>
    </source>
</evidence>
<dbReference type="SMART" id="SM00644">
    <property type="entry name" value="Ami_2"/>
    <property type="match status" value="1"/>
</dbReference>
<accession>A0ABQ1P7Q0</accession>